<evidence type="ECO:0000256" key="2">
    <source>
        <dbReference type="ARBA" id="ARBA00022737"/>
    </source>
</evidence>
<dbReference type="AlphaFoldDB" id="A0A979FG99"/>
<feature type="non-terminal residue" evidence="6">
    <location>
        <position position="522"/>
    </location>
</feature>
<dbReference type="Pfam" id="PF14538">
    <property type="entry name" value="Raptor_N"/>
    <property type="match status" value="1"/>
</dbReference>
<dbReference type="GO" id="GO:0030307">
    <property type="term" value="P:positive regulation of cell growth"/>
    <property type="evidence" value="ECO:0007669"/>
    <property type="project" value="TreeGrafter"/>
</dbReference>
<sequence>MQSLLGNQTLKMVQSEDEGKERKSFRDSPRLYLLGPRHIDSQHYYEEELPPWRLKDRMKTVSVALVLCLNLNVDPPDIIKTKPCARLECWFDPQKCNLATKPIKQIGNKLQKQYETWQRRARYKQSHDPTIEELKNLCISLRRNAKEERVLFHYNGHGVPRPTDKGEIWVFNSNYTQYIPLSVYELQQWLTCPSIYVYDCSNAGVLLKHFNSQGVWKNNGGSDGGDSGTEGEVTTTATEQPSSPGSQSVQPPPQQGAAQQQQHPADPQADRHQQQHPASGGVRQSSRQVADFGPVHPVNPHLIAGNPNFQANNVPGQENVNFNTNLGPNMGQPIESGCSTPQPSVFGESIHLCACGEGELLPMCPELPADVFTACLTTPITMAVRWFLLQHCAYPPPLHIADKIPGELHDRRTVLGELNWVFTAITDTIAWNVLPLERFQKLFRQDLLVASLFRNFLLAERIMRGYGCCPVSLPRLPPTHCHSMWQSWDLSLQMIHSMWQSWEQITRNGKDQQFVIHPSNLQ</sequence>
<dbReference type="KEGG" id="hazt:108670866"/>
<dbReference type="GO" id="GO:0030674">
    <property type="term" value="F:protein-macromolecule adaptor activity"/>
    <property type="evidence" value="ECO:0007669"/>
    <property type="project" value="TreeGrafter"/>
</dbReference>
<dbReference type="InterPro" id="IPR004083">
    <property type="entry name" value="Raptor"/>
</dbReference>
<name>A0A979FG99_HYAAZ</name>
<dbReference type="RefSeq" id="XP_047735626.1">
    <property type="nucleotide sequence ID" value="XM_047879670.1"/>
</dbReference>
<keyword evidence="5" id="KW-1185">Reference proteome</keyword>
<feature type="region of interest" description="Disordered" evidence="3">
    <location>
        <begin position="1"/>
        <end position="24"/>
    </location>
</feature>
<dbReference type="GeneID" id="108670866"/>
<dbReference type="GO" id="GO:0071230">
    <property type="term" value="P:cellular response to amino acid stimulus"/>
    <property type="evidence" value="ECO:0007669"/>
    <property type="project" value="TreeGrafter"/>
</dbReference>
<dbReference type="SMART" id="SM01302">
    <property type="entry name" value="Raptor_N"/>
    <property type="match status" value="1"/>
</dbReference>
<dbReference type="InterPro" id="IPR029347">
    <property type="entry name" value="Raptor_N"/>
</dbReference>
<dbReference type="GO" id="GO:0031931">
    <property type="term" value="C:TORC1 complex"/>
    <property type="evidence" value="ECO:0007669"/>
    <property type="project" value="InterPro"/>
</dbReference>
<keyword evidence="2" id="KW-0677">Repeat</keyword>
<evidence type="ECO:0000313" key="5">
    <source>
        <dbReference type="Proteomes" id="UP000694843"/>
    </source>
</evidence>
<feature type="region of interest" description="Disordered" evidence="3">
    <location>
        <begin position="218"/>
        <end position="317"/>
    </location>
</feature>
<gene>
    <name evidence="6" type="primary">LOC108670866</name>
</gene>
<dbReference type="OrthoDB" id="6368370at2759"/>
<dbReference type="GO" id="GO:0009267">
    <property type="term" value="P:cellular response to starvation"/>
    <property type="evidence" value="ECO:0007669"/>
    <property type="project" value="TreeGrafter"/>
</dbReference>
<evidence type="ECO:0000256" key="1">
    <source>
        <dbReference type="ARBA" id="ARBA00022574"/>
    </source>
</evidence>
<feature type="compositionally biased region" description="Polar residues" evidence="3">
    <location>
        <begin position="1"/>
        <end position="12"/>
    </location>
</feature>
<dbReference type="GO" id="GO:0010506">
    <property type="term" value="P:regulation of autophagy"/>
    <property type="evidence" value="ECO:0007669"/>
    <property type="project" value="TreeGrafter"/>
</dbReference>
<evidence type="ECO:0000313" key="6">
    <source>
        <dbReference type="RefSeq" id="XP_047735626.1"/>
    </source>
</evidence>
<reference evidence="6" key="1">
    <citation type="submission" date="2025-08" db="UniProtKB">
        <authorList>
            <consortium name="RefSeq"/>
        </authorList>
    </citation>
    <scope>IDENTIFICATION</scope>
    <source>
        <tissue evidence="6">Whole organism</tissue>
    </source>
</reference>
<feature type="compositionally biased region" description="Low complexity" evidence="3">
    <location>
        <begin position="230"/>
        <end position="267"/>
    </location>
</feature>
<proteinExistence type="predicted"/>
<dbReference type="PRINTS" id="PR01547">
    <property type="entry name" value="YEAST176DUF"/>
</dbReference>
<dbReference type="PANTHER" id="PTHR12848">
    <property type="entry name" value="REGULATORY-ASSOCIATED PROTEIN OF MTOR"/>
    <property type="match status" value="1"/>
</dbReference>
<evidence type="ECO:0000259" key="4">
    <source>
        <dbReference type="SMART" id="SM01302"/>
    </source>
</evidence>
<dbReference type="GO" id="GO:0038202">
    <property type="term" value="P:TORC1 signaling"/>
    <property type="evidence" value="ECO:0007669"/>
    <property type="project" value="TreeGrafter"/>
</dbReference>
<dbReference type="Proteomes" id="UP000694843">
    <property type="component" value="Unplaced"/>
</dbReference>
<organism evidence="5 6">
    <name type="scientific">Hyalella azteca</name>
    <name type="common">Amphipod</name>
    <dbReference type="NCBI Taxonomy" id="294128"/>
    <lineage>
        <taxon>Eukaryota</taxon>
        <taxon>Metazoa</taxon>
        <taxon>Ecdysozoa</taxon>
        <taxon>Arthropoda</taxon>
        <taxon>Crustacea</taxon>
        <taxon>Multicrustacea</taxon>
        <taxon>Malacostraca</taxon>
        <taxon>Eumalacostraca</taxon>
        <taxon>Peracarida</taxon>
        <taxon>Amphipoda</taxon>
        <taxon>Senticaudata</taxon>
        <taxon>Talitrida</taxon>
        <taxon>Talitroidea</taxon>
        <taxon>Hyalellidae</taxon>
        <taxon>Hyalella</taxon>
    </lineage>
</organism>
<accession>A0A979FG99</accession>
<dbReference type="OMA" id="FAKQHER"/>
<evidence type="ECO:0000256" key="3">
    <source>
        <dbReference type="SAM" id="MobiDB-lite"/>
    </source>
</evidence>
<protein>
    <submittedName>
        <fullName evidence="6">Regulatory-associated protein of mTOR</fullName>
    </submittedName>
</protein>
<dbReference type="GO" id="GO:0005737">
    <property type="term" value="C:cytoplasm"/>
    <property type="evidence" value="ECO:0007669"/>
    <property type="project" value="TreeGrafter"/>
</dbReference>
<dbReference type="PANTHER" id="PTHR12848:SF16">
    <property type="entry name" value="REGULATORY-ASSOCIATED PROTEIN OF MTOR"/>
    <property type="match status" value="1"/>
</dbReference>
<feature type="compositionally biased region" description="Polar residues" evidence="3">
    <location>
        <begin position="307"/>
        <end position="317"/>
    </location>
</feature>
<keyword evidence="1" id="KW-0853">WD repeat</keyword>
<feature type="domain" description="Raptor N-terminal CASPase-like" evidence="4">
    <location>
        <begin position="57"/>
        <end position="211"/>
    </location>
</feature>